<dbReference type="STRING" id="1137284.GCA_001418205_01855"/>
<evidence type="ECO:0000256" key="12">
    <source>
        <dbReference type="ARBA" id="ARBA00022781"/>
    </source>
</evidence>
<dbReference type="AlphaFoldDB" id="A0A0K6ILM8"/>
<dbReference type="PANTHER" id="PTHR33751:SF1">
    <property type="entry name" value="CBB3-TYPE CYTOCHROME C OXIDASE SUBUNIT FIXP"/>
    <property type="match status" value="1"/>
</dbReference>
<accession>A0A0K6ILM8</accession>
<dbReference type="PROSITE" id="PS51007">
    <property type="entry name" value="CYTC"/>
    <property type="match status" value="2"/>
</dbReference>
<dbReference type="InterPro" id="IPR050597">
    <property type="entry name" value="Cytochrome_c_Oxidase_Subunit"/>
</dbReference>
<evidence type="ECO:0000256" key="19">
    <source>
        <dbReference type="PIRNR" id="PIRNR000006"/>
    </source>
</evidence>
<evidence type="ECO:0000256" key="4">
    <source>
        <dbReference type="ARBA" id="ARBA00022448"/>
    </source>
</evidence>
<comment type="subunit">
    <text evidence="19">Component of the cbb3-type cytochrome c oxidase.</text>
</comment>
<comment type="similarity">
    <text evidence="3 19">Belongs to the CcoP / FixP family.</text>
</comment>
<keyword evidence="11" id="KW-0677">Repeat</keyword>
<dbReference type="GO" id="GO:0006119">
    <property type="term" value="P:oxidative phosphorylation"/>
    <property type="evidence" value="ECO:0007669"/>
    <property type="project" value="UniProtKB-UniPathway"/>
</dbReference>
<evidence type="ECO:0000256" key="14">
    <source>
        <dbReference type="ARBA" id="ARBA00022989"/>
    </source>
</evidence>
<dbReference type="PIRSF" id="PIRSF000006">
    <property type="entry name" value="Cbb3-Cox_fixP"/>
    <property type="match status" value="1"/>
</dbReference>
<feature type="transmembrane region" description="Helical" evidence="22">
    <location>
        <begin position="7"/>
        <end position="30"/>
    </location>
</feature>
<proteinExistence type="inferred from homology"/>
<comment type="cofactor">
    <cofactor evidence="19 21">
        <name>heme c</name>
        <dbReference type="ChEBI" id="CHEBI:61717"/>
    </cofactor>
    <text evidence="19 21">Binds 2 heme C groups per subunit.</text>
</comment>
<dbReference type="EMBL" id="CYHG01000005">
    <property type="protein sequence ID" value="CUB03996.1"/>
    <property type="molecule type" value="Genomic_DNA"/>
</dbReference>
<evidence type="ECO:0000256" key="3">
    <source>
        <dbReference type="ARBA" id="ARBA00006113"/>
    </source>
</evidence>
<evidence type="ECO:0000256" key="21">
    <source>
        <dbReference type="PIRSR" id="PIRSR000006-2"/>
    </source>
</evidence>
<evidence type="ECO:0000256" key="8">
    <source>
        <dbReference type="ARBA" id="ARBA00022660"/>
    </source>
</evidence>
<evidence type="ECO:0000256" key="17">
    <source>
        <dbReference type="ARBA" id="ARBA00023065"/>
    </source>
</evidence>
<feature type="binding site" description="axial binding residue" evidence="20">
    <location>
        <position position="185"/>
    </location>
    <ligand>
        <name>heme c</name>
        <dbReference type="ChEBI" id="CHEBI:61717"/>
        <label>2</label>
    </ligand>
    <ligandPart>
        <name>Fe</name>
        <dbReference type="ChEBI" id="CHEBI:18248"/>
    </ligandPart>
</feature>
<evidence type="ECO:0000256" key="1">
    <source>
        <dbReference type="ARBA" id="ARBA00004533"/>
    </source>
</evidence>
<feature type="domain" description="Cytochrome c" evidence="23">
    <location>
        <begin position="129"/>
        <end position="208"/>
    </location>
</feature>
<dbReference type="Gene3D" id="1.10.760.10">
    <property type="entry name" value="Cytochrome c-like domain"/>
    <property type="match status" value="2"/>
</dbReference>
<evidence type="ECO:0000256" key="2">
    <source>
        <dbReference type="ARBA" id="ARBA00004673"/>
    </source>
</evidence>
<evidence type="ECO:0000256" key="7">
    <source>
        <dbReference type="ARBA" id="ARBA00022617"/>
    </source>
</evidence>
<organism evidence="24 25">
    <name type="scientific">Marinomonas fungiae</name>
    <dbReference type="NCBI Taxonomy" id="1137284"/>
    <lineage>
        <taxon>Bacteria</taxon>
        <taxon>Pseudomonadati</taxon>
        <taxon>Pseudomonadota</taxon>
        <taxon>Gammaproteobacteria</taxon>
        <taxon>Oceanospirillales</taxon>
        <taxon>Oceanospirillaceae</taxon>
        <taxon>Marinomonas</taxon>
    </lineage>
</organism>
<name>A0A0K6ILM8_9GAMM</name>
<feature type="binding site" description="covalent" evidence="21">
    <location>
        <position position="145"/>
    </location>
    <ligand>
        <name>heme c</name>
        <dbReference type="ChEBI" id="CHEBI:61717"/>
        <label>1</label>
    </ligand>
</feature>
<evidence type="ECO:0000256" key="18">
    <source>
        <dbReference type="ARBA" id="ARBA00023136"/>
    </source>
</evidence>
<evidence type="ECO:0000256" key="13">
    <source>
        <dbReference type="ARBA" id="ARBA00022982"/>
    </source>
</evidence>
<dbReference type="InterPro" id="IPR008168">
    <property type="entry name" value="Cyt_C_IC"/>
</dbReference>
<dbReference type="Pfam" id="PF13442">
    <property type="entry name" value="Cytochrome_CBB3"/>
    <property type="match status" value="2"/>
</dbReference>
<dbReference type="InterPro" id="IPR038414">
    <property type="entry name" value="CcoP_N_sf"/>
</dbReference>
<evidence type="ECO:0000256" key="15">
    <source>
        <dbReference type="ARBA" id="ARBA00023002"/>
    </source>
</evidence>
<dbReference type="GO" id="GO:0005886">
    <property type="term" value="C:plasma membrane"/>
    <property type="evidence" value="ECO:0007669"/>
    <property type="project" value="UniProtKB-SubCell"/>
</dbReference>
<keyword evidence="7 19" id="KW-0349">Heme</keyword>
<feature type="binding site" description="axial binding residue" evidence="20">
    <location>
        <position position="146"/>
    </location>
    <ligand>
        <name>heme c</name>
        <dbReference type="ChEBI" id="CHEBI:61717"/>
        <label>1</label>
    </ligand>
    <ligandPart>
        <name>Fe</name>
        <dbReference type="ChEBI" id="CHEBI:18248"/>
    </ligandPart>
</feature>
<dbReference type="InterPro" id="IPR036909">
    <property type="entry name" value="Cyt_c-like_dom_sf"/>
</dbReference>
<protein>
    <recommendedName>
        <fullName evidence="19">Cbb3-type cytochrome c oxidase subunit</fullName>
    </recommendedName>
</protein>
<dbReference type="GO" id="GO:0009055">
    <property type="term" value="F:electron transfer activity"/>
    <property type="evidence" value="ECO:0007669"/>
    <property type="project" value="InterPro"/>
</dbReference>
<feature type="transmembrane region" description="Helical" evidence="22">
    <location>
        <begin position="61"/>
        <end position="80"/>
    </location>
</feature>
<dbReference type="GO" id="GO:0020037">
    <property type="term" value="F:heme binding"/>
    <property type="evidence" value="ECO:0007669"/>
    <property type="project" value="InterPro"/>
</dbReference>
<evidence type="ECO:0000256" key="11">
    <source>
        <dbReference type="ARBA" id="ARBA00022737"/>
    </source>
</evidence>
<keyword evidence="10 19" id="KW-0479">Metal-binding</keyword>
<gene>
    <name evidence="24" type="ORF">Ga0061065_10588</name>
</gene>
<dbReference type="NCBIfam" id="TIGR00782">
    <property type="entry name" value="ccoP"/>
    <property type="match status" value="1"/>
</dbReference>
<keyword evidence="5 19" id="KW-1003">Cell membrane</keyword>
<keyword evidence="4 19" id="KW-0813">Transport</keyword>
<keyword evidence="18 19" id="KW-0472">Membrane</keyword>
<evidence type="ECO:0000256" key="9">
    <source>
        <dbReference type="ARBA" id="ARBA00022692"/>
    </source>
</evidence>
<evidence type="ECO:0000259" key="23">
    <source>
        <dbReference type="PROSITE" id="PS51007"/>
    </source>
</evidence>
<dbReference type="SUPFAM" id="SSF46626">
    <property type="entry name" value="Cytochrome c"/>
    <property type="match status" value="2"/>
</dbReference>
<keyword evidence="12 19" id="KW-0375">Hydrogen ion transport</keyword>
<evidence type="ECO:0000256" key="22">
    <source>
        <dbReference type="SAM" id="Phobius"/>
    </source>
</evidence>
<evidence type="ECO:0000256" key="16">
    <source>
        <dbReference type="ARBA" id="ARBA00023004"/>
    </source>
</evidence>
<keyword evidence="8 19" id="KW-0679">Respiratory chain</keyword>
<comment type="function">
    <text evidence="19">C-type cytochrome. Part of the cbb3-type cytochrome c oxidase complex.</text>
</comment>
<dbReference type="Pfam" id="PF14715">
    <property type="entry name" value="FixP_N"/>
    <property type="match status" value="1"/>
</dbReference>
<dbReference type="GO" id="GO:1902600">
    <property type="term" value="P:proton transmembrane transport"/>
    <property type="evidence" value="ECO:0007669"/>
    <property type="project" value="UniProtKB-KW"/>
</dbReference>
<dbReference type="GO" id="GO:0005506">
    <property type="term" value="F:iron ion binding"/>
    <property type="evidence" value="ECO:0007669"/>
    <property type="project" value="InterPro"/>
</dbReference>
<dbReference type="PANTHER" id="PTHR33751">
    <property type="entry name" value="CBB3-TYPE CYTOCHROME C OXIDASE SUBUNIT FIXP"/>
    <property type="match status" value="1"/>
</dbReference>
<evidence type="ECO:0000313" key="25">
    <source>
        <dbReference type="Proteomes" id="UP000182769"/>
    </source>
</evidence>
<keyword evidence="25" id="KW-1185">Reference proteome</keyword>
<dbReference type="InterPro" id="IPR032858">
    <property type="entry name" value="CcoP_N"/>
</dbReference>
<keyword evidence="6 19" id="KW-0997">Cell inner membrane</keyword>
<dbReference type="OrthoDB" id="9811281at2"/>
<feature type="binding site" description="covalent" evidence="21">
    <location>
        <position position="231"/>
    </location>
    <ligand>
        <name>heme c</name>
        <dbReference type="ChEBI" id="CHEBI:61717"/>
        <label>2</label>
    </ligand>
</feature>
<keyword evidence="15 19" id="KW-0560">Oxidoreductase</keyword>
<dbReference type="Proteomes" id="UP000182769">
    <property type="component" value="Unassembled WGS sequence"/>
</dbReference>
<sequence length="298" mass="32674">MNELSSFWSGWVIVISLGSILGSFLLLTIVRKGQRFNSETTQTVGHEFDGIEEYDNPLPRWWYWMYVLTVVFALGYLALYPGLGNFKGMLGWSQESAYDREVAKAEAEFGPMFAQFSQTPIEELAQNDQAMRIGQRLFANNCAQCHGSAATGGYGFPNLTDNDWLYGGDAAAISQTILNGRMAAMPAWGPMLGEDGVHNVAQYVLSLSGRETDAQAAQQGQQVYATNCIACHGAEGKGNHLFGAPNLTDNIWLYGGSEQQVMQTIRNGRNGQMPAWEGILGKDKAHVVAGYVYSLSNQ</sequence>
<feature type="domain" description="Cytochrome c" evidence="23">
    <location>
        <begin position="215"/>
        <end position="296"/>
    </location>
</feature>
<evidence type="ECO:0000256" key="6">
    <source>
        <dbReference type="ARBA" id="ARBA00022519"/>
    </source>
</evidence>
<dbReference type="InterPro" id="IPR004678">
    <property type="entry name" value="Cyt_c_oxidase_cbb3_su3"/>
</dbReference>
<feature type="binding site" description="axial binding residue" evidence="20">
    <location>
        <position position="232"/>
    </location>
    <ligand>
        <name>heme c</name>
        <dbReference type="ChEBI" id="CHEBI:61717"/>
        <label>2</label>
    </ligand>
    <ligandPart>
        <name>Fe</name>
        <dbReference type="ChEBI" id="CHEBI:18248"/>
    </ligandPart>
</feature>
<evidence type="ECO:0000256" key="5">
    <source>
        <dbReference type="ARBA" id="ARBA00022475"/>
    </source>
</evidence>
<keyword evidence="17 19" id="KW-0406">Ion transport</keyword>
<comment type="subcellular location">
    <subcellularLocation>
        <location evidence="1 19">Cell inner membrane</location>
    </subcellularLocation>
</comment>
<evidence type="ECO:0000313" key="24">
    <source>
        <dbReference type="EMBL" id="CUB03996.1"/>
    </source>
</evidence>
<dbReference type="Gene3D" id="6.10.280.130">
    <property type="match status" value="1"/>
</dbReference>
<evidence type="ECO:0000256" key="10">
    <source>
        <dbReference type="ARBA" id="ARBA00022723"/>
    </source>
</evidence>
<feature type="binding site" description="covalent" evidence="21">
    <location>
        <position position="228"/>
    </location>
    <ligand>
        <name>heme c</name>
        <dbReference type="ChEBI" id="CHEBI:61717"/>
        <label>2</label>
    </ligand>
</feature>
<dbReference type="PRINTS" id="PR00605">
    <property type="entry name" value="CYTCHROMECIC"/>
</dbReference>
<feature type="binding site" description="covalent" evidence="21">
    <location>
        <position position="142"/>
    </location>
    <ligand>
        <name>heme c</name>
        <dbReference type="ChEBI" id="CHEBI:61717"/>
        <label>1</label>
    </ligand>
</feature>
<evidence type="ECO:0000256" key="20">
    <source>
        <dbReference type="PIRSR" id="PIRSR000006-1"/>
    </source>
</evidence>
<keyword evidence="13 19" id="KW-0249">Electron transport</keyword>
<keyword evidence="14 22" id="KW-1133">Transmembrane helix</keyword>
<keyword evidence="16 19" id="KW-0408">Iron</keyword>
<feature type="binding site" description="axial binding residue" evidence="20">
    <location>
        <position position="273"/>
    </location>
    <ligand>
        <name>heme c</name>
        <dbReference type="ChEBI" id="CHEBI:61717"/>
        <label>1</label>
    </ligand>
    <ligandPart>
        <name>Fe</name>
        <dbReference type="ChEBI" id="CHEBI:18248"/>
    </ligandPart>
</feature>
<reference evidence="25" key="1">
    <citation type="submission" date="2015-08" db="EMBL/GenBank/DDBJ databases">
        <authorList>
            <person name="Varghese N."/>
        </authorList>
    </citation>
    <scope>NUCLEOTIDE SEQUENCE [LARGE SCALE GENOMIC DNA]</scope>
    <source>
        <strain evidence="25">JCM 18476</strain>
    </source>
</reference>
<dbReference type="InterPro" id="IPR009056">
    <property type="entry name" value="Cyt_c-like_dom"/>
</dbReference>
<comment type="pathway">
    <text evidence="2 19">Energy metabolism; oxidative phosphorylation.</text>
</comment>
<dbReference type="GO" id="GO:0016491">
    <property type="term" value="F:oxidoreductase activity"/>
    <property type="evidence" value="ECO:0007669"/>
    <property type="project" value="UniProtKB-KW"/>
</dbReference>
<keyword evidence="9 22" id="KW-0812">Transmembrane</keyword>
<dbReference type="RefSeq" id="WP_055462956.1">
    <property type="nucleotide sequence ID" value="NZ_CYHG01000005.1"/>
</dbReference>
<dbReference type="UniPathway" id="UPA00705"/>